<reference evidence="1" key="2">
    <citation type="submission" date="2021-09" db="EMBL/GenBank/DDBJ databases">
        <authorList>
            <person name="Gilroy R."/>
        </authorList>
    </citation>
    <scope>NUCLEOTIDE SEQUENCE</scope>
    <source>
        <strain evidence="1">CHK174-6876</strain>
    </source>
</reference>
<reference evidence="1" key="1">
    <citation type="journal article" date="2021" name="PeerJ">
        <title>Extensive microbial diversity within the chicken gut microbiome revealed by metagenomics and culture.</title>
        <authorList>
            <person name="Gilroy R."/>
            <person name="Ravi A."/>
            <person name="Getino M."/>
            <person name="Pursley I."/>
            <person name="Horton D.L."/>
            <person name="Alikhan N.F."/>
            <person name="Baker D."/>
            <person name="Gharbi K."/>
            <person name="Hall N."/>
            <person name="Watson M."/>
            <person name="Adriaenssens E.M."/>
            <person name="Foster-Nyarko E."/>
            <person name="Jarju S."/>
            <person name="Secka A."/>
            <person name="Antonio M."/>
            <person name="Oren A."/>
            <person name="Chaudhuri R.R."/>
            <person name="La Ragione R."/>
            <person name="Hildebrand F."/>
            <person name="Pallen M.J."/>
        </authorList>
    </citation>
    <scope>NUCLEOTIDE SEQUENCE</scope>
    <source>
        <strain evidence="1">CHK174-6876</strain>
    </source>
</reference>
<sequence>MRTGISATVSMDQNFVQFLHKNANIGKDVINVVKRNGAQMQNLAMQKAPVDTGFLKRHIHLNYTVTLTDFIAVVSGDADYSGYQEYGTRFQPGTPHLRPALYETEDTFISEMERLVSDHR</sequence>
<dbReference type="InterPro" id="IPR010064">
    <property type="entry name" value="HK97-gp10_tail"/>
</dbReference>
<dbReference type="NCBIfam" id="TIGR01725">
    <property type="entry name" value="phge_HK97_gp10"/>
    <property type="match status" value="1"/>
</dbReference>
<dbReference type="Pfam" id="PF04883">
    <property type="entry name" value="HK97-gp10_like"/>
    <property type="match status" value="1"/>
</dbReference>
<gene>
    <name evidence="1" type="ORF">K8V00_01765</name>
</gene>
<accession>A0A921JZW2</accession>
<dbReference type="EMBL" id="DYXG01000018">
    <property type="protein sequence ID" value="HJE96323.1"/>
    <property type="molecule type" value="Genomic_DNA"/>
</dbReference>
<organism evidence="1 2">
    <name type="scientific">Ligilactobacillus acidipiscis</name>
    <dbReference type="NCBI Taxonomy" id="89059"/>
    <lineage>
        <taxon>Bacteria</taxon>
        <taxon>Bacillati</taxon>
        <taxon>Bacillota</taxon>
        <taxon>Bacilli</taxon>
        <taxon>Lactobacillales</taxon>
        <taxon>Lactobacillaceae</taxon>
        <taxon>Ligilactobacillus</taxon>
    </lineage>
</organism>
<name>A0A921JZW2_9LACO</name>
<protein>
    <submittedName>
        <fullName evidence="1">HK97 gp10 family phage protein</fullName>
    </submittedName>
</protein>
<dbReference type="RefSeq" id="WP_270333105.1">
    <property type="nucleotide sequence ID" value="NZ_JAQDEX010000003.1"/>
</dbReference>
<evidence type="ECO:0000313" key="2">
    <source>
        <dbReference type="Proteomes" id="UP000707535"/>
    </source>
</evidence>
<comment type="caution">
    <text evidence="1">The sequence shown here is derived from an EMBL/GenBank/DDBJ whole genome shotgun (WGS) entry which is preliminary data.</text>
</comment>
<dbReference type="Proteomes" id="UP000707535">
    <property type="component" value="Unassembled WGS sequence"/>
</dbReference>
<dbReference type="AlphaFoldDB" id="A0A921JZW2"/>
<proteinExistence type="predicted"/>
<evidence type="ECO:0000313" key="1">
    <source>
        <dbReference type="EMBL" id="HJE96323.1"/>
    </source>
</evidence>